<dbReference type="EMBL" id="BAAALD010000047">
    <property type="protein sequence ID" value="GAA1098202.1"/>
    <property type="molecule type" value="Genomic_DNA"/>
</dbReference>
<evidence type="ECO:0000256" key="1">
    <source>
        <dbReference type="SAM" id="MobiDB-lite"/>
    </source>
</evidence>
<dbReference type="InterPro" id="IPR002838">
    <property type="entry name" value="AIM24"/>
</dbReference>
<dbReference type="PANTHER" id="PTHR38074:SF1">
    <property type="entry name" value="ALTERED INHERITANCE OF MITOCHONDRIA PROTEIN 24, MITOCHONDRIAL"/>
    <property type="match status" value="1"/>
</dbReference>
<dbReference type="Proteomes" id="UP001499987">
    <property type="component" value="Unassembled WGS sequence"/>
</dbReference>
<feature type="region of interest" description="Disordered" evidence="1">
    <location>
        <begin position="53"/>
        <end position="76"/>
    </location>
</feature>
<dbReference type="Gene3D" id="3.60.160.10">
    <property type="entry name" value="Mitochondrial biogenesis AIM24"/>
    <property type="match status" value="1"/>
</dbReference>
<dbReference type="PANTHER" id="PTHR38074">
    <property type="entry name" value="ALTERED INHERITANCE OF MITOCHONDRIA PROTEIN 24, MITOCHONDRIAL"/>
    <property type="match status" value="1"/>
</dbReference>
<dbReference type="Pfam" id="PF01987">
    <property type="entry name" value="AIM24"/>
    <property type="match status" value="1"/>
</dbReference>
<proteinExistence type="predicted"/>
<reference evidence="2 3" key="1">
    <citation type="journal article" date="2019" name="Int. J. Syst. Evol. Microbiol.">
        <title>The Global Catalogue of Microorganisms (GCM) 10K type strain sequencing project: providing services to taxonomists for standard genome sequencing and annotation.</title>
        <authorList>
            <consortium name="The Broad Institute Genomics Platform"/>
            <consortium name="The Broad Institute Genome Sequencing Center for Infectious Disease"/>
            <person name="Wu L."/>
            <person name="Ma J."/>
        </authorList>
    </citation>
    <scope>NUCLEOTIDE SEQUENCE [LARGE SCALE GENOMIC DNA]</scope>
    <source>
        <strain evidence="2 3">JCM 13002</strain>
    </source>
</reference>
<dbReference type="SUPFAM" id="SSF51219">
    <property type="entry name" value="TRAP-like"/>
    <property type="match status" value="1"/>
</dbReference>
<evidence type="ECO:0000313" key="3">
    <source>
        <dbReference type="Proteomes" id="UP001499987"/>
    </source>
</evidence>
<sequence length="237" mass="25273">MQSPLLAHTAGTGTDRFALQNPQLLRVTLDGRSEVLARTGAMVAHVGKVDFTGWTPPSGNRRGNRSGGGNAGNRQRDAGALDLMRCTGTGTVYLANLAQHLHVLQLSQERLVVTNSYVLALDTTLDWHTVAIENGDRIAGVGSRCLEVSGTGGLVLMTSGRPLVMPVEPGRYVYGDADAVVGWSSGLEVQLQAQSTNTEAWRRRGTATEGWELAFTGSGFVIVQPSELLPPQRVPRG</sequence>
<organism evidence="2 3">
    <name type="scientific">Kitasatospora arboriphila</name>
    <dbReference type="NCBI Taxonomy" id="258052"/>
    <lineage>
        <taxon>Bacteria</taxon>
        <taxon>Bacillati</taxon>
        <taxon>Actinomycetota</taxon>
        <taxon>Actinomycetes</taxon>
        <taxon>Kitasatosporales</taxon>
        <taxon>Streptomycetaceae</taxon>
        <taxon>Kitasatospora</taxon>
    </lineage>
</organism>
<keyword evidence="3" id="KW-1185">Reference proteome</keyword>
<dbReference type="InterPro" id="IPR016031">
    <property type="entry name" value="Trp_RNA-bd_attenuator-like_dom"/>
</dbReference>
<gene>
    <name evidence="2" type="ORF">GCM10009663_46310</name>
</gene>
<dbReference type="InterPro" id="IPR036983">
    <property type="entry name" value="AIM24_sf"/>
</dbReference>
<name>A0ABN1TQK1_9ACTN</name>
<protein>
    <submittedName>
        <fullName evidence="2">AIM24 family protein</fullName>
    </submittedName>
</protein>
<dbReference type="RefSeq" id="WP_344625569.1">
    <property type="nucleotide sequence ID" value="NZ_BAAALD010000047.1"/>
</dbReference>
<comment type="caution">
    <text evidence="2">The sequence shown here is derived from an EMBL/GenBank/DDBJ whole genome shotgun (WGS) entry which is preliminary data.</text>
</comment>
<evidence type="ECO:0000313" key="2">
    <source>
        <dbReference type="EMBL" id="GAA1098202.1"/>
    </source>
</evidence>
<accession>A0ABN1TQK1</accession>